<comment type="caution">
    <text evidence="3">The sequence shown here is derived from an EMBL/GenBank/DDBJ whole genome shotgun (WGS) entry which is preliminary data.</text>
</comment>
<protein>
    <submittedName>
        <fullName evidence="3">Uncharacterized protein</fullName>
    </submittedName>
</protein>
<dbReference type="Proteomes" id="UP000240572">
    <property type="component" value="Unassembled WGS sequence"/>
</dbReference>
<reference evidence="3 4" key="1">
    <citation type="submission" date="2018-03" db="EMBL/GenBank/DDBJ databases">
        <title>Genomic Encyclopedia of Type Strains, Phase III (KMG-III): the genomes of soil and plant-associated and newly described type strains.</title>
        <authorList>
            <person name="Whitman W."/>
        </authorList>
    </citation>
    <scope>NUCLEOTIDE SEQUENCE [LARGE SCALE GENOMIC DNA]</scope>
    <source>
        <strain evidence="3 4">CGMCC 1.12700</strain>
    </source>
</reference>
<feature type="region of interest" description="Disordered" evidence="1">
    <location>
        <begin position="88"/>
        <end position="166"/>
    </location>
</feature>
<proteinExistence type="predicted"/>
<feature type="transmembrane region" description="Helical" evidence="2">
    <location>
        <begin position="47"/>
        <end position="69"/>
    </location>
</feature>
<feature type="compositionally biased region" description="Polar residues" evidence="1">
    <location>
        <begin position="132"/>
        <end position="146"/>
    </location>
</feature>
<evidence type="ECO:0000256" key="1">
    <source>
        <dbReference type="SAM" id="MobiDB-lite"/>
    </source>
</evidence>
<evidence type="ECO:0000313" key="3">
    <source>
        <dbReference type="EMBL" id="PSK89455.1"/>
    </source>
</evidence>
<organism evidence="3 4">
    <name type="scientific">Taibaiella chishuiensis</name>
    <dbReference type="NCBI Taxonomy" id="1434707"/>
    <lineage>
        <taxon>Bacteria</taxon>
        <taxon>Pseudomonadati</taxon>
        <taxon>Bacteroidota</taxon>
        <taxon>Chitinophagia</taxon>
        <taxon>Chitinophagales</taxon>
        <taxon>Chitinophagaceae</taxon>
        <taxon>Taibaiella</taxon>
    </lineage>
</organism>
<dbReference type="EMBL" id="PYGD01000011">
    <property type="protein sequence ID" value="PSK89455.1"/>
    <property type="molecule type" value="Genomic_DNA"/>
</dbReference>
<name>A0A2P8CWW5_9BACT</name>
<dbReference type="RefSeq" id="WP_106524708.1">
    <property type="nucleotide sequence ID" value="NZ_PYGD01000011.1"/>
</dbReference>
<keyword evidence="2" id="KW-1133">Transmembrane helix</keyword>
<dbReference type="OrthoDB" id="9853987at2"/>
<sequence length="231" mass="25116">MSSSFEQQLKERLEQSSPEDLGYRPDREQLWNKIATQQKSRKIPLRLWVSHAAAIAAGLLIGVFFLATYKDREGDSGLKPYSAPQVTAVAPQQEAAPPATTGNTPGAPTAATQQAAVLPQQSLPVQRRQVASPPQGTAVATKTPATGPNAPPAQDLPAVQEKEQTPVVAQAERRKPKVLHLMDIDNENTRVMRSPQQQNMAWAWLVPPNQATSAGTSFSAQLKQDILKFKN</sequence>
<keyword evidence="4" id="KW-1185">Reference proteome</keyword>
<dbReference type="AlphaFoldDB" id="A0A2P8CWW5"/>
<feature type="compositionally biased region" description="Low complexity" evidence="1">
    <location>
        <begin position="88"/>
        <end position="116"/>
    </location>
</feature>
<accession>A0A2P8CWW5</accession>
<keyword evidence="2" id="KW-0812">Transmembrane</keyword>
<evidence type="ECO:0000313" key="4">
    <source>
        <dbReference type="Proteomes" id="UP000240572"/>
    </source>
</evidence>
<keyword evidence="2" id="KW-0472">Membrane</keyword>
<feature type="region of interest" description="Disordered" evidence="1">
    <location>
        <begin position="1"/>
        <end position="25"/>
    </location>
</feature>
<gene>
    <name evidence="3" type="ORF">B0I18_1117</name>
</gene>
<evidence type="ECO:0000256" key="2">
    <source>
        <dbReference type="SAM" id="Phobius"/>
    </source>
</evidence>